<sequence length="436" mass="47138">MKHKLLYVMLVVTVFITGCKKDSDPVFDDPDARLIAELAADQAKLLASVNGWKATIYPKGGKGYSYYLKFDASGKISMLSDFNATSATTLKESTYRLKALQFPTLIFDTYSYIHLAADPDASVSGGTSATGLKSDFEFAFDKASGDSLKMNGIFNGNAMTMIKLSEAESASIVAGGLKTMMDANAAYVTANRYPYIIFADNIKVAISIDPATKVVKLSYINGTEVKTQSVTFAHGINKLTLSGNLTYNGITFNELQYDPTNKVYYITAGSTRYMLQNSATPITPLSLMFGFPSSYTYRRITIPSAGLTSGVTSGFSSVYNSMVANFASSGRVITSTFMSLTGNDAFHVEVAYTSGTSAFIAAADYTYTRVGDVFTLSAPVYNGNWTTRATQLLPLTNYMLTGPFKIDWVTSTNPNSPLLGGFYRTADSSSFIYGAL</sequence>
<name>A0ABP8BK71_9SPHI</name>
<dbReference type="EMBL" id="BAABBY010000008">
    <property type="protein sequence ID" value="GAA4208934.1"/>
    <property type="molecule type" value="Genomic_DNA"/>
</dbReference>
<organism evidence="1 2">
    <name type="scientific">Pedobacter jeongneungensis</name>
    <dbReference type="NCBI Taxonomy" id="947309"/>
    <lineage>
        <taxon>Bacteria</taxon>
        <taxon>Pseudomonadati</taxon>
        <taxon>Bacteroidota</taxon>
        <taxon>Sphingobacteriia</taxon>
        <taxon>Sphingobacteriales</taxon>
        <taxon>Sphingobacteriaceae</taxon>
        <taxon>Pedobacter</taxon>
    </lineage>
</organism>
<evidence type="ECO:0008006" key="3">
    <source>
        <dbReference type="Google" id="ProtNLM"/>
    </source>
</evidence>
<keyword evidence="2" id="KW-1185">Reference proteome</keyword>
<dbReference type="PROSITE" id="PS51257">
    <property type="entry name" value="PROKAR_LIPOPROTEIN"/>
    <property type="match status" value="1"/>
</dbReference>
<evidence type="ECO:0000313" key="1">
    <source>
        <dbReference type="EMBL" id="GAA4208934.1"/>
    </source>
</evidence>
<protein>
    <recommendedName>
        <fullName evidence="3">DUF4302 domain-containing protein</fullName>
    </recommendedName>
</protein>
<reference evidence="2" key="1">
    <citation type="journal article" date="2019" name="Int. J. Syst. Evol. Microbiol.">
        <title>The Global Catalogue of Microorganisms (GCM) 10K type strain sequencing project: providing services to taxonomists for standard genome sequencing and annotation.</title>
        <authorList>
            <consortium name="The Broad Institute Genomics Platform"/>
            <consortium name="The Broad Institute Genome Sequencing Center for Infectious Disease"/>
            <person name="Wu L."/>
            <person name="Ma J."/>
        </authorList>
    </citation>
    <scope>NUCLEOTIDE SEQUENCE [LARGE SCALE GENOMIC DNA]</scope>
    <source>
        <strain evidence="2">JCM 17626</strain>
    </source>
</reference>
<gene>
    <name evidence="1" type="ORF">GCM10022289_33590</name>
</gene>
<dbReference type="Proteomes" id="UP001501772">
    <property type="component" value="Unassembled WGS sequence"/>
</dbReference>
<dbReference type="Pfam" id="PF14135">
    <property type="entry name" value="DUF4302"/>
    <property type="match status" value="1"/>
</dbReference>
<dbReference type="RefSeq" id="WP_344852597.1">
    <property type="nucleotide sequence ID" value="NZ_BAABBY010000008.1"/>
</dbReference>
<dbReference type="InterPro" id="IPR025396">
    <property type="entry name" value="DUF4302"/>
</dbReference>
<accession>A0ABP8BK71</accession>
<evidence type="ECO:0000313" key="2">
    <source>
        <dbReference type="Proteomes" id="UP001501772"/>
    </source>
</evidence>
<proteinExistence type="predicted"/>
<comment type="caution">
    <text evidence="1">The sequence shown here is derived from an EMBL/GenBank/DDBJ whole genome shotgun (WGS) entry which is preliminary data.</text>
</comment>